<sequence length="316" mass="35093">MSSRHPVVALSNFDLSKHKEATELLGLACATFCGLNMGLTAHWKPSQAGLLVSTTVVLRLSHELLNKLNYKYLLTGRLSQDCLENIFSVLRLRKPVPSAYDVKCALKLICVGQFVNTPTSSSYGVDDNSTHLADLLDPSFKQDQVEGQEPEELENLFVYALTTEECDILAYLGGFLLKSVIGFLGECKDCERALVGDATGQYNALIQLKEYVKNSGKLIQPSQTVMQVLIECEENFKTFANMNEILTLKAPFTGILSALRKSVAMRLGCCDAHESRACKMLLEKYVRTRLKIHLRQQHAQRVNGQSRKTCAAANLI</sequence>
<evidence type="ECO:0000313" key="1">
    <source>
        <dbReference type="EMBL" id="KAH7932842.1"/>
    </source>
</evidence>
<evidence type="ECO:0000313" key="2">
    <source>
        <dbReference type="Proteomes" id="UP000821865"/>
    </source>
</evidence>
<comment type="caution">
    <text evidence="1">The sequence shown here is derived from an EMBL/GenBank/DDBJ whole genome shotgun (WGS) entry which is preliminary data.</text>
</comment>
<name>A0ACB8C1F6_DERSI</name>
<dbReference type="EMBL" id="CM023478">
    <property type="protein sequence ID" value="KAH7932842.1"/>
    <property type="molecule type" value="Genomic_DNA"/>
</dbReference>
<accession>A0ACB8C1F6</accession>
<protein>
    <submittedName>
        <fullName evidence="1">Uncharacterized protein</fullName>
    </submittedName>
</protein>
<reference evidence="1" key="1">
    <citation type="submission" date="2020-05" db="EMBL/GenBank/DDBJ databases">
        <title>Large-scale comparative analyses of tick genomes elucidate their genetic diversity and vector capacities.</title>
        <authorList>
            <person name="Jia N."/>
            <person name="Wang J."/>
            <person name="Shi W."/>
            <person name="Du L."/>
            <person name="Sun Y."/>
            <person name="Zhan W."/>
            <person name="Jiang J."/>
            <person name="Wang Q."/>
            <person name="Zhang B."/>
            <person name="Ji P."/>
            <person name="Sakyi L.B."/>
            <person name="Cui X."/>
            <person name="Yuan T."/>
            <person name="Jiang B."/>
            <person name="Yang W."/>
            <person name="Lam T.T.-Y."/>
            <person name="Chang Q."/>
            <person name="Ding S."/>
            <person name="Wang X."/>
            <person name="Zhu J."/>
            <person name="Ruan X."/>
            <person name="Zhao L."/>
            <person name="Wei J."/>
            <person name="Que T."/>
            <person name="Du C."/>
            <person name="Cheng J."/>
            <person name="Dai P."/>
            <person name="Han X."/>
            <person name="Huang E."/>
            <person name="Gao Y."/>
            <person name="Liu J."/>
            <person name="Shao H."/>
            <person name="Ye R."/>
            <person name="Li L."/>
            <person name="Wei W."/>
            <person name="Wang X."/>
            <person name="Wang C."/>
            <person name="Yang T."/>
            <person name="Huo Q."/>
            <person name="Li W."/>
            <person name="Guo W."/>
            <person name="Chen H."/>
            <person name="Zhou L."/>
            <person name="Ni X."/>
            <person name="Tian J."/>
            <person name="Zhou Y."/>
            <person name="Sheng Y."/>
            <person name="Liu T."/>
            <person name="Pan Y."/>
            <person name="Xia L."/>
            <person name="Li J."/>
            <person name="Zhao F."/>
            <person name="Cao W."/>
        </authorList>
    </citation>
    <scope>NUCLEOTIDE SEQUENCE</scope>
    <source>
        <strain evidence="1">Dsil-2018</strain>
    </source>
</reference>
<proteinExistence type="predicted"/>
<gene>
    <name evidence="1" type="ORF">HPB49_003349</name>
</gene>
<keyword evidence="2" id="KW-1185">Reference proteome</keyword>
<dbReference type="Proteomes" id="UP000821865">
    <property type="component" value="Chromosome 9"/>
</dbReference>
<organism evidence="1 2">
    <name type="scientific">Dermacentor silvarum</name>
    <name type="common">Tick</name>
    <dbReference type="NCBI Taxonomy" id="543639"/>
    <lineage>
        <taxon>Eukaryota</taxon>
        <taxon>Metazoa</taxon>
        <taxon>Ecdysozoa</taxon>
        <taxon>Arthropoda</taxon>
        <taxon>Chelicerata</taxon>
        <taxon>Arachnida</taxon>
        <taxon>Acari</taxon>
        <taxon>Parasitiformes</taxon>
        <taxon>Ixodida</taxon>
        <taxon>Ixodoidea</taxon>
        <taxon>Ixodidae</taxon>
        <taxon>Rhipicephalinae</taxon>
        <taxon>Dermacentor</taxon>
    </lineage>
</organism>